<evidence type="ECO:0000313" key="2">
    <source>
        <dbReference type="Proteomes" id="UP000257089"/>
    </source>
</evidence>
<name>A0ACD5HVK7_9EURY</name>
<organism evidence="1 2">
    <name type="scientific">Haloferax sp. Atlit-48N</name>
    <dbReference type="NCBI Taxonomy" id="2077198"/>
    <lineage>
        <taxon>Archaea</taxon>
        <taxon>Methanobacteriati</taxon>
        <taxon>Methanobacteriota</taxon>
        <taxon>Stenosarchaea group</taxon>
        <taxon>Halobacteria</taxon>
        <taxon>Halobacteriales</taxon>
        <taxon>Haloferacaceae</taxon>
        <taxon>Haloferax</taxon>
    </lineage>
</organism>
<protein>
    <submittedName>
        <fullName evidence="1">Uncharacterized protein</fullName>
    </submittedName>
</protein>
<reference evidence="1" key="1">
    <citation type="submission" date="2023-10" db="EMBL/GenBank/DDBJ databases">
        <title>A new archaeal virus that suppresses the transcription of host immunity genes.</title>
        <authorList>
            <person name="Turgeman-Grott I."/>
            <person name="Golan N."/>
            <person name="Neri U."/>
            <person name="Naki D."/>
            <person name="Altman N."/>
            <person name="Eizenshtein K."/>
            <person name="Choudhary D."/>
            <person name="Levi R."/>
            <person name="Himani H."/>
            <person name="Reshef L."/>
            <person name="Papke T.R."/>
            <person name="Gophna U."/>
        </authorList>
    </citation>
    <scope>NUCLEOTIDE SEQUENCE</scope>
    <source>
        <strain evidence="1">Atlit-48N</strain>
    </source>
</reference>
<evidence type="ECO:0000313" key="1">
    <source>
        <dbReference type="EMBL" id="XRJ19377.1"/>
    </source>
</evidence>
<sequence length="88" mass="9931">MERPPVLTTVYALLLGVTYELTRNLVLVGLFHGTFDLNPLFVVSETGAPVEDLTLLVLPVALVVFWGYRRWAKTQRPTDFKPQTTVVE</sequence>
<proteinExistence type="predicted"/>
<dbReference type="Proteomes" id="UP000257089">
    <property type="component" value="Chromosome"/>
</dbReference>
<accession>A0ACD5HVK7</accession>
<dbReference type="EMBL" id="CP137689">
    <property type="protein sequence ID" value="XRJ19377.1"/>
    <property type="molecule type" value="Genomic_DNA"/>
</dbReference>
<gene>
    <name evidence="1" type="ORF">DEQ67_012870</name>
</gene>